<name>A0A175R6J3_9HYPH</name>
<keyword evidence="5 6" id="KW-0472">Membrane</keyword>
<dbReference type="OrthoDB" id="259025at2"/>
<comment type="subcellular location">
    <subcellularLocation>
        <location evidence="1">Cell membrane</location>
        <topology evidence="1">Multi-pass membrane protein</topology>
    </subcellularLocation>
</comment>
<accession>A0A175R6J3</accession>
<organism evidence="7 8">
    <name type="scientific">Aureimonas ureilytica</name>
    <dbReference type="NCBI Taxonomy" id="401562"/>
    <lineage>
        <taxon>Bacteria</taxon>
        <taxon>Pseudomonadati</taxon>
        <taxon>Pseudomonadota</taxon>
        <taxon>Alphaproteobacteria</taxon>
        <taxon>Hyphomicrobiales</taxon>
        <taxon>Aurantimonadaceae</taxon>
        <taxon>Aureimonas</taxon>
    </lineage>
</organism>
<keyword evidence="3 6" id="KW-0812">Transmembrane</keyword>
<dbReference type="STRING" id="401562.NS365_06035"/>
<dbReference type="RefSeq" id="WP_058635504.1">
    <property type="nucleotide sequence ID" value="NZ_LDPZ01000027.1"/>
</dbReference>
<keyword evidence="2" id="KW-1003">Cell membrane</keyword>
<dbReference type="Pfam" id="PF09678">
    <property type="entry name" value="Caa3_CtaG"/>
    <property type="match status" value="1"/>
</dbReference>
<feature type="transmembrane region" description="Helical" evidence="6">
    <location>
        <begin position="100"/>
        <end position="122"/>
    </location>
</feature>
<evidence type="ECO:0000256" key="4">
    <source>
        <dbReference type="ARBA" id="ARBA00022989"/>
    </source>
</evidence>
<dbReference type="PATRIC" id="fig|401562.3.peg.2406"/>
<evidence type="ECO:0000256" key="5">
    <source>
        <dbReference type="ARBA" id="ARBA00023136"/>
    </source>
</evidence>
<feature type="transmembrane region" description="Helical" evidence="6">
    <location>
        <begin position="41"/>
        <end position="58"/>
    </location>
</feature>
<proteinExistence type="predicted"/>
<dbReference type="GO" id="GO:0005886">
    <property type="term" value="C:plasma membrane"/>
    <property type="evidence" value="ECO:0007669"/>
    <property type="project" value="UniProtKB-SubCell"/>
</dbReference>
<protein>
    <recommendedName>
        <fullName evidence="9">Cytochrome C oxidase</fullName>
    </recommendedName>
</protein>
<dbReference type="AlphaFoldDB" id="A0A175R6J3"/>
<dbReference type="EMBL" id="LDPZ01000027">
    <property type="protein sequence ID" value="KTQ94192.1"/>
    <property type="molecule type" value="Genomic_DNA"/>
</dbReference>
<comment type="caution">
    <text evidence="7">The sequence shown here is derived from an EMBL/GenBank/DDBJ whole genome shotgun (WGS) entry which is preliminary data.</text>
</comment>
<feature type="transmembrane region" description="Helical" evidence="6">
    <location>
        <begin position="186"/>
        <end position="207"/>
    </location>
</feature>
<dbReference type="Proteomes" id="UP000078272">
    <property type="component" value="Unassembled WGS sequence"/>
</dbReference>
<evidence type="ECO:0000256" key="2">
    <source>
        <dbReference type="ARBA" id="ARBA00022475"/>
    </source>
</evidence>
<feature type="transmembrane region" description="Helical" evidence="6">
    <location>
        <begin position="70"/>
        <end position="88"/>
    </location>
</feature>
<evidence type="ECO:0008006" key="9">
    <source>
        <dbReference type="Google" id="ProtNLM"/>
    </source>
</evidence>
<evidence type="ECO:0000256" key="1">
    <source>
        <dbReference type="ARBA" id="ARBA00004651"/>
    </source>
</evidence>
<evidence type="ECO:0000256" key="6">
    <source>
        <dbReference type="SAM" id="Phobius"/>
    </source>
</evidence>
<evidence type="ECO:0000313" key="7">
    <source>
        <dbReference type="EMBL" id="KTQ94192.1"/>
    </source>
</evidence>
<dbReference type="eggNOG" id="COG3336">
    <property type="taxonomic scope" value="Bacteria"/>
</dbReference>
<feature type="transmembrane region" description="Helical" evidence="6">
    <location>
        <begin position="134"/>
        <end position="157"/>
    </location>
</feature>
<evidence type="ECO:0000313" key="8">
    <source>
        <dbReference type="Proteomes" id="UP000078272"/>
    </source>
</evidence>
<dbReference type="InterPro" id="IPR019108">
    <property type="entry name" value="Caa3_assmbl_CtaG-rel"/>
</dbReference>
<reference evidence="7 8" key="1">
    <citation type="journal article" date="2016" name="Front. Microbiol.">
        <title>Genomic Resource of Rice Seed Associated Bacteria.</title>
        <authorList>
            <person name="Midha S."/>
            <person name="Bansal K."/>
            <person name="Sharma S."/>
            <person name="Kumar N."/>
            <person name="Patil P.P."/>
            <person name="Chaudhry V."/>
            <person name="Patil P.B."/>
        </authorList>
    </citation>
    <scope>NUCLEOTIDE SEQUENCE [LARGE SCALE GENOMIC DNA]</scope>
    <source>
        <strain evidence="7 8">NS226</strain>
    </source>
</reference>
<gene>
    <name evidence="7" type="ORF">NS226_13955</name>
</gene>
<sequence>MSSPALRRHGPLGLALLLLAVLWVGPLPARAETSFAAHMVLHMGVVALAAPLLAFSLGRSGLLPASAATGRFVLPAALLEFLLIWGWHAPALHDAARQHIGLFALEQGSFLLAGLFLWTTALGSLGSPQTGARAAGAAGLLLTSMHMTLLGALLLLAPRPLYRCGTLCSPLATLTPLEDQQLGGTLMLLVGGAAYLAGGIALLAGVLRIPKVEARP</sequence>
<keyword evidence="4 6" id="KW-1133">Transmembrane helix</keyword>
<evidence type="ECO:0000256" key="3">
    <source>
        <dbReference type="ARBA" id="ARBA00022692"/>
    </source>
</evidence>